<gene>
    <name evidence="1" type="ORF">DYB31_016603</name>
</gene>
<dbReference type="AlphaFoldDB" id="A0A397EKB5"/>
<comment type="caution">
    <text evidence="1">The sequence shown here is derived from an EMBL/GenBank/DDBJ whole genome shotgun (WGS) entry which is preliminary data.</text>
</comment>
<sequence length="144" mass="15956">MVENANMDLLGDNFANLPLVLKKFADILALDLDEEFDPVLDDDTKARLATVLRHIQTSFPPAAVQAAWTTLSDEDQQVFSTLSGEVVLTQFELNTDEIKQLQLPVELKSFCVGKLRLRVPLVHLTTQSAEVATNSHLVQSVPLD</sequence>
<protein>
    <submittedName>
        <fullName evidence="1">Uncharacterized protein</fullName>
    </submittedName>
</protein>
<evidence type="ECO:0000313" key="1">
    <source>
        <dbReference type="EMBL" id="RHY96357.1"/>
    </source>
</evidence>
<organism evidence="1 2">
    <name type="scientific">Aphanomyces astaci</name>
    <name type="common">Crayfish plague agent</name>
    <dbReference type="NCBI Taxonomy" id="112090"/>
    <lineage>
        <taxon>Eukaryota</taxon>
        <taxon>Sar</taxon>
        <taxon>Stramenopiles</taxon>
        <taxon>Oomycota</taxon>
        <taxon>Saprolegniomycetes</taxon>
        <taxon>Saprolegniales</taxon>
        <taxon>Verrucalvaceae</taxon>
        <taxon>Aphanomyces</taxon>
    </lineage>
</organism>
<name>A0A397EKB5_APHAT</name>
<accession>A0A397EKB5</accession>
<dbReference type="EMBL" id="QUTE01016603">
    <property type="protein sequence ID" value="RHY96357.1"/>
    <property type="molecule type" value="Genomic_DNA"/>
</dbReference>
<dbReference type="Proteomes" id="UP000266196">
    <property type="component" value="Unassembled WGS sequence"/>
</dbReference>
<evidence type="ECO:0000313" key="2">
    <source>
        <dbReference type="Proteomes" id="UP000266196"/>
    </source>
</evidence>
<reference evidence="1 2" key="1">
    <citation type="submission" date="2018-08" db="EMBL/GenBank/DDBJ databases">
        <title>Aphanomyces genome sequencing and annotation.</title>
        <authorList>
            <person name="Minardi D."/>
            <person name="Oidtmann B."/>
            <person name="Van Der Giezen M."/>
            <person name="Studholme D.J."/>
        </authorList>
    </citation>
    <scope>NUCLEOTIDE SEQUENCE [LARGE SCALE GENOMIC DNA]</scope>
    <source>
        <strain evidence="1 2">197901</strain>
    </source>
</reference>
<proteinExistence type="predicted"/>